<name>A0A0F9UHC1_9ZZZZ</name>
<sequence length="108" mass="10441">MLNVKTLTAAVAFATLALAGPASFAGDDSGSHDGKNATENNGTGNPASVAPRGTTGTMRGAEDGSTGDEMGGDAATMGGRPETGTTGTGAMGTGSSPYNQGDEEVNTN</sequence>
<feature type="compositionally biased region" description="Polar residues" evidence="1">
    <location>
        <begin position="37"/>
        <end position="46"/>
    </location>
</feature>
<protein>
    <submittedName>
        <fullName evidence="2">Uncharacterized protein</fullName>
    </submittedName>
</protein>
<evidence type="ECO:0000313" key="2">
    <source>
        <dbReference type="EMBL" id="KKN91054.1"/>
    </source>
</evidence>
<feature type="compositionally biased region" description="Low complexity" evidence="1">
    <location>
        <begin position="76"/>
        <end position="85"/>
    </location>
</feature>
<dbReference type="AlphaFoldDB" id="A0A0F9UHC1"/>
<organism evidence="2">
    <name type="scientific">marine sediment metagenome</name>
    <dbReference type="NCBI Taxonomy" id="412755"/>
    <lineage>
        <taxon>unclassified sequences</taxon>
        <taxon>metagenomes</taxon>
        <taxon>ecological metagenomes</taxon>
    </lineage>
</organism>
<dbReference type="EMBL" id="LAZR01000106">
    <property type="protein sequence ID" value="KKN91054.1"/>
    <property type="molecule type" value="Genomic_DNA"/>
</dbReference>
<reference evidence="2" key="1">
    <citation type="journal article" date="2015" name="Nature">
        <title>Complex archaea that bridge the gap between prokaryotes and eukaryotes.</title>
        <authorList>
            <person name="Spang A."/>
            <person name="Saw J.H."/>
            <person name="Jorgensen S.L."/>
            <person name="Zaremba-Niedzwiedzka K."/>
            <person name="Martijn J."/>
            <person name="Lind A.E."/>
            <person name="van Eijk R."/>
            <person name="Schleper C."/>
            <person name="Guy L."/>
            <person name="Ettema T.J."/>
        </authorList>
    </citation>
    <scope>NUCLEOTIDE SEQUENCE</scope>
</reference>
<proteinExistence type="predicted"/>
<accession>A0A0F9UHC1</accession>
<comment type="caution">
    <text evidence="2">The sequence shown here is derived from an EMBL/GenBank/DDBJ whole genome shotgun (WGS) entry which is preliminary data.</text>
</comment>
<gene>
    <name evidence="2" type="ORF">LCGC14_0222560</name>
</gene>
<feature type="region of interest" description="Disordered" evidence="1">
    <location>
        <begin position="21"/>
        <end position="108"/>
    </location>
</feature>
<evidence type="ECO:0000256" key="1">
    <source>
        <dbReference type="SAM" id="MobiDB-lite"/>
    </source>
</evidence>